<dbReference type="AlphaFoldDB" id="A0A381EFF7"/>
<dbReference type="Gene3D" id="1.10.260.40">
    <property type="entry name" value="lambda repressor-like DNA-binding domains"/>
    <property type="match status" value="1"/>
</dbReference>
<dbReference type="SUPFAM" id="SSF47413">
    <property type="entry name" value="lambda repressor-like DNA-binding domains"/>
    <property type="match status" value="1"/>
</dbReference>
<sequence>MTTQPETALLSLFDGRVKLGDRLKTAREGTKLSRDAVVERATTGFSRSSLQAWEAGEREPSLDNLFELAQIYGTHPWELLTGQRSEYPASNDDDYAYVAAYDIEASAGHGMFTDGAVKPDRYLAFRRQWIRERGLDTNQLAAIFTKGDSMTPTVPDGATIVIDLRHRMPVDGKIFVIRIGDRLWIKRTRWIPTGALRLISDNPDYEPFDIPRAELNHGDFEVCGQVVNASFDLY</sequence>
<name>A0A381EFF7_9GAMM</name>
<dbReference type="InterPro" id="IPR015927">
    <property type="entry name" value="Peptidase_S24_S26A/B/C"/>
</dbReference>
<keyword evidence="3" id="KW-0804">Transcription</keyword>
<proteinExistence type="predicted"/>
<dbReference type="EMBL" id="UFUW01000001">
    <property type="protein sequence ID" value="SUX25764.1"/>
    <property type="molecule type" value="Genomic_DNA"/>
</dbReference>
<feature type="domain" description="HTH cro/C1-type" evidence="4">
    <location>
        <begin position="23"/>
        <end position="80"/>
    </location>
</feature>
<dbReference type="PANTHER" id="PTHR40661">
    <property type="match status" value="1"/>
</dbReference>
<evidence type="ECO:0000256" key="3">
    <source>
        <dbReference type="ARBA" id="ARBA00023163"/>
    </source>
</evidence>
<dbReference type="Gene3D" id="2.10.109.10">
    <property type="entry name" value="Umud Fragment, subunit A"/>
    <property type="match status" value="1"/>
</dbReference>
<dbReference type="PANTHER" id="PTHR40661:SF3">
    <property type="entry name" value="FELS-1 PROPHAGE TRANSCRIPTIONAL REGULATOR"/>
    <property type="match status" value="1"/>
</dbReference>
<evidence type="ECO:0000259" key="4">
    <source>
        <dbReference type="PROSITE" id="PS50943"/>
    </source>
</evidence>
<dbReference type="Pfam" id="PF00717">
    <property type="entry name" value="Peptidase_S24"/>
    <property type="match status" value="1"/>
</dbReference>
<dbReference type="GO" id="GO:0003677">
    <property type="term" value="F:DNA binding"/>
    <property type="evidence" value="ECO:0007669"/>
    <property type="project" value="UniProtKB-KW"/>
</dbReference>
<gene>
    <name evidence="5" type="ORF">NCTC13294_02653</name>
</gene>
<dbReference type="InterPro" id="IPR036286">
    <property type="entry name" value="LexA/Signal_pep-like_sf"/>
</dbReference>
<keyword evidence="2" id="KW-0238">DNA-binding</keyword>
<dbReference type="InterPro" id="IPR010982">
    <property type="entry name" value="Lambda_DNA-bd_dom_sf"/>
</dbReference>
<dbReference type="SMART" id="SM00530">
    <property type="entry name" value="HTH_XRE"/>
    <property type="match status" value="1"/>
</dbReference>
<dbReference type="InterPro" id="IPR001387">
    <property type="entry name" value="Cro/C1-type_HTH"/>
</dbReference>
<dbReference type="Proteomes" id="UP000254572">
    <property type="component" value="Unassembled WGS sequence"/>
</dbReference>
<dbReference type="SUPFAM" id="SSF51306">
    <property type="entry name" value="LexA/Signal peptidase"/>
    <property type="match status" value="1"/>
</dbReference>
<reference evidence="5 6" key="1">
    <citation type="submission" date="2018-06" db="EMBL/GenBank/DDBJ databases">
        <authorList>
            <consortium name="Pathogen Informatics"/>
            <person name="Doyle S."/>
        </authorList>
    </citation>
    <scope>NUCLEOTIDE SEQUENCE [LARGE SCALE GENOMIC DNA]</scope>
    <source>
        <strain evidence="5 6">NCTC13294</strain>
    </source>
</reference>
<dbReference type="Pfam" id="PF12844">
    <property type="entry name" value="HTH_19"/>
    <property type="match status" value="1"/>
</dbReference>
<evidence type="ECO:0000313" key="6">
    <source>
        <dbReference type="Proteomes" id="UP000254572"/>
    </source>
</evidence>
<dbReference type="PROSITE" id="PS50943">
    <property type="entry name" value="HTH_CROC1"/>
    <property type="match status" value="1"/>
</dbReference>
<dbReference type="RefSeq" id="WP_115612692.1">
    <property type="nucleotide sequence ID" value="NZ_JBHLZC010000001.1"/>
</dbReference>
<evidence type="ECO:0000256" key="1">
    <source>
        <dbReference type="ARBA" id="ARBA00023015"/>
    </source>
</evidence>
<evidence type="ECO:0000313" key="5">
    <source>
        <dbReference type="EMBL" id="SUX25764.1"/>
    </source>
</evidence>
<protein>
    <submittedName>
        <fullName evidence="5">Uncharacterized HTH-type transcriptional regulator HI_1476</fullName>
    </submittedName>
</protein>
<dbReference type="InterPro" id="IPR039418">
    <property type="entry name" value="LexA-like"/>
</dbReference>
<keyword evidence="1" id="KW-0805">Transcription regulation</keyword>
<keyword evidence="6" id="KW-1185">Reference proteome</keyword>
<dbReference type="CDD" id="cd06529">
    <property type="entry name" value="S24_LexA-like"/>
    <property type="match status" value="1"/>
</dbReference>
<accession>A0A381EFF7</accession>
<dbReference type="CDD" id="cd00093">
    <property type="entry name" value="HTH_XRE"/>
    <property type="match status" value="1"/>
</dbReference>
<evidence type="ECO:0000256" key="2">
    <source>
        <dbReference type="ARBA" id="ARBA00023125"/>
    </source>
</evidence>
<organism evidence="5 6">
    <name type="scientific">Cardiobacterium valvarum</name>
    <dbReference type="NCBI Taxonomy" id="194702"/>
    <lineage>
        <taxon>Bacteria</taxon>
        <taxon>Pseudomonadati</taxon>
        <taxon>Pseudomonadota</taxon>
        <taxon>Gammaproteobacteria</taxon>
        <taxon>Cardiobacteriales</taxon>
        <taxon>Cardiobacteriaceae</taxon>
        <taxon>Cardiobacterium</taxon>
    </lineage>
</organism>
<dbReference type="OrthoDB" id="5959816at2"/>